<keyword evidence="3" id="KW-1185">Reference proteome</keyword>
<feature type="region of interest" description="Disordered" evidence="1">
    <location>
        <begin position="58"/>
        <end position="83"/>
    </location>
</feature>
<comment type="caution">
    <text evidence="2">The sequence shown here is derived from an EMBL/GenBank/DDBJ whole genome shotgun (WGS) entry which is preliminary data.</text>
</comment>
<gene>
    <name evidence="2" type="ORF">ElyMa_002125900</name>
</gene>
<evidence type="ECO:0000256" key="1">
    <source>
        <dbReference type="SAM" id="MobiDB-lite"/>
    </source>
</evidence>
<proteinExistence type="predicted"/>
<dbReference type="Proteomes" id="UP000762676">
    <property type="component" value="Unassembled WGS sequence"/>
</dbReference>
<feature type="compositionally biased region" description="Acidic residues" evidence="1">
    <location>
        <begin position="69"/>
        <end position="83"/>
    </location>
</feature>
<organism evidence="2 3">
    <name type="scientific">Elysia marginata</name>
    <dbReference type="NCBI Taxonomy" id="1093978"/>
    <lineage>
        <taxon>Eukaryota</taxon>
        <taxon>Metazoa</taxon>
        <taxon>Spiralia</taxon>
        <taxon>Lophotrochozoa</taxon>
        <taxon>Mollusca</taxon>
        <taxon>Gastropoda</taxon>
        <taxon>Heterobranchia</taxon>
        <taxon>Euthyneura</taxon>
        <taxon>Panpulmonata</taxon>
        <taxon>Sacoglossa</taxon>
        <taxon>Placobranchoidea</taxon>
        <taxon>Plakobranchidae</taxon>
        <taxon>Elysia</taxon>
    </lineage>
</organism>
<evidence type="ECO:0000313" key="2">
    <source>
        <dbReference type="EMBL" id="GFR72939.1"/>
    </source>
</evidence>
<evidence type="ECO:0000313" key="3">
    <source>
        <dbReference type="Proteomes" id="UP000762676"/>
    </source>
</evidence>
<sequence length="83" mass="8925">MGTRLLSPAAAVPEEEVVPATTLTGWLLDKLTAPVAPSFSIKVLASFGDSFEVNNTKGFNNSSVRKNDDDDDDVVVDVDDDQR</sequence>
<accession>A0AAV4FJ22</accession>
<reference evidence="2 3" key="1">
    <citation type="journal article" date="2021" name="Elife">
        <title>Chloroplast acquisition without the gene transfer in kleptoplastic sea slugs, Plakobranchus ocellatus.</title>
        <authorList>
            <person name="Maeda T."/>
            <person name="Takahashi S."/>
            <person name="Yoshida T."/>
            <person name="Shimamura S."/>
            <person name="Takaki Y."/>
            <person name="Nagai Y."/>
            <person name="Toyoda A."/>
            <person name="Suzuki Y."/>
            <person name="Arimoto A."/>
            <person name="Ishii H."/>
            <person name="Satoh N."/>
            <person name="Nishiyama T."/>
            <person name="Hasebe M."/>
            <person name="Maruyama T."/>
            <person name="Minagawa J."/>
            <person name="Obokata J."/>
            <person name="Shigenobu S."/>
        </authorList>
    </citation>
    <scope>NUCLEOTIDE SEQUENCE [LARGE SCALE GENOMIC DNA]</scope>
</reference>
<dbReference type="AlphaFoldDB" id="A0AAV4FJ22"/>
<name>A0AAV4FJ22_9GAST</name>
<dbReference type="EMBL" id="BMAT01004410">
    <property type="protein sequence ID" value="GFR72939.1"/>
    <property type="molecule type" value="Genomic_DNA"/>
</dbReference>
<protein>
    <submittedName>
        <fullName evidence="2">Uncharacterized protein</fullName>
    </submittedName>
</protein>